<gene>
    <name evidence="1" type="ORF">DICVIV_08793</name>
</gene>
<reference evidence="2" key="2">
    <citation type="journal article" date="2016" name="Sci. Rep.">
        <title>Dictyocaulus viviparus genome, variome and transcriptome elucidate lungworm biology and support future intervention.</title>
        <authorList>
            <person name="McNulty S.N."/>
            <person name="Strube C."/>
            <person name="Rosa B.A."/>
            <person name="Martin J.C."/>
            <person name="Tyagi R."/>
            <person name="Choi Y.J."/>
            <person name="Wang Q."/>
            <person name="Hallsworth Pepin K."/>
            <person name="Zhang X."/>
            <person name="Ozersky P."/>
            <person name="Wilson R.K."/>
            <person name="Sternberg P.W."/>
            <person name="Gasser R.B."/>
            <person name="Mitreva M."/>
        </authorList>
    </citation>
    <scope>NUCLEOTIDE SEQUENCE [LARGE SCALE GENOMIC DNA]</scope>
    <source>
        <strain evidence="2">HannoverDv2000</strain>
    </source>
</reference>
<accession>A0A0D8XN28</accession>
<name>A0A0D8XN28_DICVI</name>
<reference evidence="1 2" key="1">
    <citation type="submission" date="2013-11" db="EMBL/GenBank/DDBJ databases">
        <title>Draft genome of the bovine lungworm Dictyocaulus viviparus.</title>
        <authorList>
            <person name="Mitreva M."/>
        </authorList>
    </citation>
    <scope>NUCLEOTIDE SEQUENCE [LARGE SCALE GENOMIC DNA]</scope>
    <source>
        <strain evidence="1 2">HannoverDv2000</strain>
    </source>
</reference>
<evidence type="ECO:0000313" key="1">
    <source>
        <dbReference type="EMBL" id="KJH45179.1"/>
    </source>
</evidence>
<organism evidence="1 2">
    <name type="scientific">Dictyocaulus viviparus</name>
    <name type="common">Bovine lungworm</name>
    <dbReference type="NCBI Taxonomy" id="29172"/>
    <lineage>
        <taxon>Eukaryota</taxon>
        <taxon>Metazoa</taxon>
        <taxon>Ecdysozoa</taxon>
        <taxon>Nematoda</taxon>
        <taxon>Chromadorea</taxon>
        <taxon>Rhabditida</taxon>
        <taxon>Rhabditina</taxon>
        <taxon>Rhabditomorpha</taxon>
        <taxon>Strongyloidea</taxon>
        <taxon>Metastrongylidae</taxon>
        <taxon>Dictyocaulus</taxon>
    </lineage>
</organism>
<protein>
    <submittedName>
        <fullName evidence="1">Uncharacterized protein</fullName>
    </submittedName>
</protein>
<dbReference type="AlphaFoldDB" id="A0A0D8XN28"/>
<sequence length="89" mass="10166">MEQSISLVIIPHDERVVLKSTWAAAIPVRSRFAHRSCVPLQRVSFYGRFDSNVIVVISGADLQYVRAVVALSNVRDTNEMFENDFYFTD</sequence>
<dbReference type="Proteomes" id="UP000053766">
    <property type="component" value="Unassembled WGS sequence"/>
</dbReference>
<proteinExistence type="predicted"/>
<keyword evidence="2" id="KW-1185">Reference proteome</keyword>
<evidence type="ECO:0000313" key="2">
    <source>
        <dbReference type="Proteomes" id="UP000053766"/>
    </source>
</evidence>
<dbReference type="EMBL" id="KN716422">
    <property type="protein sequence ID" value="KJH45179.1"/>
    <property type="molecule type" value="Genomic_DNA"/>
</dbReference>